<evidence type="ECO:0000256" key="8">
    <source>
        <dbReference type="ARBA" id="ARBA00022759"/>
    </source>
</evidence>
<dbReference type="InterPro" id="IPR022892">
    <property type="entry name" value="RNaseHI"/>
</dbReference>
<dbReference type="Proteomes" id="UP000316905">
    <property type="component" value="Unassembled WGS sequence"/>
</dbReference>
<accession>A0A562QAU5</accession>
<dbReference type="PROSITE" id="PS50879">
    <property type="entry name" value="RNASE_H_1"/>
    <property type="match status" value="1"/>
</dbReference>
<keyword evidence="8" id="KW-0255">Endonuclease</keyword>
<dbReference type="InterPro" id="IPR002156">
    <property type="entry name" value="RNaseH_domain"/>
</dbReference>
<proteinExistence type="inferred from homology"/>
<dbReference type="Gene3D" id="3.30.420.10">
    <property type="entry name" value="Ribonuclease H-like superfamily/Ribonuclease H"/>
    <property type="match status" value="1"/>
</dbReference>
<evidence type="ECO:0000256" key="9">
    <source>
        <dbReference type="ARBA" id="ARBA00022801"/>
    </source>
</evidence>
<dbReference type="PANTHER" id="PTHR10642:SF26">
    <property type="entry name" value="RIBONUCLEASE H1"/>
    <property type="match status" value="1"/>
</dbReference>
<evidence type="ECO:0000256" key="5">
    <source>
        <dbReference type="ARBA" id="ARBA00012180"/>
    </source>
</evidence>
<sequence length="165" mass="18456">MNTPTYTIYTDGACRHNADPLLAQGGWGAVLINPKGLRRQIAGPLDEDTRHTNVRAEMTAVIKALEQLKAPSTVQLYSDSKLVVDGCSLWMHGWKANNWIKKDKKVPENLDLWKLLDELLQIHQVSFVWVKGHNGHPENERADQLAQAGVQGKRIKQDSKPTLSA</sequence>
<dbReference type="InterPro" id="IPR012337">
    <property type="entry name" value="RNaseH-like_sf"/>
</dbReference>
<comment type="caution">
    <text evidence="13">The sequence shown here is derived from an EMBL/GenBank/DDBJ whole genome shotgun (WGS) entry which is preliminary data.</text>
</comment>
<organism evidence="13 14">
    <name type="scientific">Pseudomonas duriflava</name>
    <dbReference type="NCBI Taxonomy" id="459528"/>
    <lineage>
        <taxon>Bacteria</taxon>
        <taxon>Pseudomonadati</taxon>
        <taxon>Pseudomonadota</taxon>
        <taxon>Gammaproteobacteria</taxon>
        <taxon>Pseudomonadales</taxon>
        <taxon>Pseudomonadaceae</taxon>
        <taxon>Pseudomonas</taxon>
    </lineage>
</organism>
<evidence type="ECO:0000256" key="6">
    <source>
        <dbReference type="ARBA" id="ARBA00022722"/>
    </source>
</evidence>
<dbReference type="EC" id="3.1.26.4" evidence="5"/>
<evidence type="ECO:0000256" key="3">
    <source>
        <dbReference type="ARBA" id="ARBA00005300"/>
    </source>
</evidence>
<name>A0A562QAU5_9PSED</name>
<dbReference type="PANTHER" id="PTHR10642">
    <property type="entry name" value="RIBONUCLEASE H1"/>
    <property type="match status" value="1"/>
</dbReference>
<protein>
    <recommendedName>
        <fullName evidence="5">ribonuclease H</fullName>
        <ecNumber evidence="5">3.1.26.4</ecNumber>
    </recommendedName>
</protein>
<dbReference type="SUPFAM" id="SSF53098">
    <property type="entry name" value="Ribonuclease H-like"/>
    <property type="match status" value="1"/>
</dbReference>
<keyword evidence="7" id="KW-0479">Metal-binding</keyword>
<keyword evidence="14" id="KW-1185">Reference proteome</keyword>
<dbReference type="CDD" id="cd09278">
    <property type="entry name" value="RNase_HI_prokaryote_like"/>
    <property type="match status" value="1"/>
</dbReference>
<evidence type="ECO:0000256" key="2">
    <source>
        <dbReference type="ARBA" id="ARBA00001946"/>
    </source>
</evidence>
<keyword evidence="9" id="KW-0378">Hydrolase</keyword>
<dbReference type="InterPro" id="IPR050092">
    <property type="entry name" value="RNase_H"/>
</dbReference>
<dbReference type="GO" id="GO:0003676">
    <property type="term" value="F:nucleic acid binding"/>
    <property type="evidence" value="ECO:0007669"/>
    <property type="project" value="InterPro"/>
</dbReference>
<dbReference type="AlphaFoldDB" id="A0A562QAU5"/>
<evidence type="ECO:0000313" key="14">
    <source>
        <dbReference type="Proteomes" id="UP000316905"/>
    </source>
</evidence>
<dbReference type="GO" id="GO:0046872">
    <property type="term" value="F:metal ion binding"/>
    <property type="evidence" value="ECO:0007669"/>
    <property type="project" value="UniProtKB-KW"/>
</dbReference>
<dbReference type="InterPro" id="IPR036397">
    <property type="entry name" value="RNaseH_sf"/>
</dbReference>
<dbReference type="RefSeq" id="WP_145142022.1">
    <property type="nucleotide sequence ID" value="NZ_VLKY01000007.1"/>
</dbReference>
<evidence type="ECO:0000256" key="10">
    <source>
        <dbReference type="ARBA" id="ARBA00022842"/>
    </source>
</evidence>
<dbReference type="Pfam" id="PF00075">
    <property type="entry name" value="RNase_H"/>
    <property type="match status" value="1"/>
</dbReference>
<evidence type="ECO:0000313" key="13">
    <source>
        <dbReference type="EMBL" id="TWI53829.1"/>
    </source>
</evidence>
<feature type="region of interest" description="Disordered" evidence="11">
    <location>
        <begin position="138"/>
        <end position="165"/>
    </location>
</feature>
<comment type="subunit">
    <text evidence="4">Monomer.</text>
</comment>
<evidence type="ECO:0000256" key="11">
    <source>
        <dbReference type="SAM" id="MobiDB-lite"/>
    </source>
</evidence>
<evidence type="ECO:0000256" key="7">
    <source>
        <dbReference type="ARBA" id="ARBA00022723"/>
    </source>
</evidence>
<reference evidence="13 14" key="1">
    <citation type="journal article" date="2015" name="Stand. Genomic Sci.">
        <title>Genomic Encyclopedia of Bacterial and Archaeal Type Strains, Phase III: the genomes of soil and plant-associated and newly described type strains.</title>
        <authorList>
            <person name="Whitman W.B."/>
            <person name="Woyke T."/>
            <person name="Klenk H.P."/>
            <person name="Zhou Y."/>
            <person name="Lilburn T.G."/>
            <person name="Beck B.J."/>
            <person name="De Vos P."/>
            <person name="Vandamme P."/>
            <person name="Eisen J.A."/>
            <person name="Garrity G."/>
            <person name="Hugenholtz P."/>
            <person name="Kyrpides N.C."/>
        </authorList>
    </citation>
    <scope>NUCLEOTIDE SEQUENCE [LARGE SCALE GENOMIC DNA]</scope>
    <source>
        <strain evidence="13 14">CGMCC 1.6858</strain>
    </source>
</reference>
<comment type="cofactor">
    <cofactor evidence="2">
        <name>Mg(2+)</name>
        <dbReference type="ChEBI" id="CHEBI:18420"/>
    </cofactor>
</comment>
<dbReference type="OrthoDB" id="7845843at2"/>
<feature type="domain" description="RNase H type-1" evidence="12">
    <location>
        <begin position="2"/>
        <end position="151"/>
    </location>
</feature>
<keyword evidence="10" id="KW-0460">Magnesium</keyword>
<evidence type="ECO:0000256" key="1">
    <source>
        <dbReference type="ARBA" id="ARBA00000077"/>
    </source>
</evidence>
<dbReference type="EMBL" id="VLKY01000007">
    <property type="protein sequence ID" value="TWI53829.1"/>
    <property type="molecule type" value="Genomic_DNA"/>
</dbReference>
<keyword evidence="6" id="KW-0540">Nuclease</keyword>
<gene>
    <name evidence="13" type="ORF">IQ22_02439</name>
</gene>
<dbReference type="GO" id="GO:0043137">
    <property type="term" value="P:DNA replication, removal of RNA primer"/>
    <property type="evidence" value="ECO:0007669"/>
    <property type="project" value="TreeGrafter"/>
</dbReference>
<evidence type="ECO:0000259" key="12">
    <source>
        <dbReference type="PROSITE" id="PS50879"/>
    </source>
</evidence>
<dbReference type="GO" id="GO:0004523">
    <property type="term" value="F:RNA-DNA hybrid ribonuclease activity"/>
    <property type="evidence" value="ECO:0007669"/>
    <property type="project" value="UniProtKB-EC"/>
</dbReference>
<comment type="catalytic activity">
    <reaction evidence="1">
        <text>Endonucleolytic cleavage to 5'-phosphomonoester.</text>
        <dbReference type="EC" id="3.1.26.4"/>
    </reaction>
</comment>
<comment type="similarity">
    <text evidence="3">Belongs to the RNase H family.</text>
</comment>
<evidence type="ECO:0000256" key="4">
    <source>
        <dbReference type="ARBA" id="ARBA00011245"/>
    </source>
</evidence>